<dbReference type="Proteomes" id="UP001629113">
    <property type="component" value="Unassembled WGS sequence"/>
</dbReference>
<feature type="compositionally biased region" description="Low complexity" evidence="2">
    <location>
        <begin position="1011"/>
        <end position="1033"/>
    </location>
</feature>
<evidence type="ECO:0000256" key="2">
    <source>
        <dbReference type="SAM" id="MobiDB-lite"/>
    </source>
</evidence>
<feature type="coiled-coil region" evidence="1">
    <location>
        <begin position="1185"/>
        <end position="1253"/>
    </location>
</feature>
<keyword evidence="4" id="KW-1185">Reference proteome</keyword>
<protein>
    <submittedName>
        <fullName evidence="3">Uncharacterized protein</fullName>
    </submittedName>
</protein>
<feature type="compositionally biased region" description="Basic residues" evidence="2">
    <location>
        <begin position="916"/>
        <end position="933"/>
    </location>
</feature>
<feature type="compositionally biased region" description="Basic and acidic residues" evidence="2">
    <location>
        <begin position="934"/>
        <end position="947"/>
    </location>
</feature>
<feature type="region of interest" description="Disordered" evidence="2">
    <location>
        <begin position="495"/>
        <end position="518"/>
    </location>
</feature>
<feature type="region of interest" description="Disordered" evidence="2">
    <location>
        <begin position="80"/>
        <end position="99"/>
    </location>
</feature>
<evidence type="ECO:0000313" key="4">
    <source>
        <dbReference type="Proteomes" id="UP001629113"/>
    </source>
</evidence>
<gene>
    <name evidence="3" type="ORF">PVAG01_03334</name>
</gene>
<feature type="region of interest" description="Disordered" evidence="2">
    <location>
        <begin position="238"/>
        <end position="398"/>
    </location>
</feature>
<feature type="compositionally biased region" description="Polar residues" evidence="2">
    <location>
        <begin position="950"/>
        <end position="962"/>
    </location>
</feature>
<feature type="compositionally biased region" description="Polar residues" evidence="2">
    <location>
        <begin position="985"/>
        <end position="994"/>
    </location>
</feature>
<feature type="compositionally biased region" description="Basic and acidic residues" evidence="2">
    <location>
        <begin position="963"/>
        <end position="984"/>
    </location>
</feature>
<comment type="caution">
    <text evidence="3">The sequence shown here is derived from an EMBL/GenBank/DDBJ whole genome shotgun (WGS) entry which is preliminary data.</text>
</comment>
<feature type="compositionally biased region" description="Low complexity" evidence="2">
    <location>
        <begin position="854"/>
        <end position="870"/>
    </location>
</feature>
<reference evidence="3 4" key="1">
    <citation type="submission" date="2024-06" db="EMBL/GenBank/DDBJ databases">
        <title>Complete genome of Phlyctema vagabunda strain 19-DSS-EL-015.</title>
        <authorList>
            <person name="Fiorenzani C."/>
        </authorList>
    </citation>
    <scope>NUCLEOTIDE SEQUENCE [LARGE SCALE GENOMIC DNA]</scope>
    <source>
        <strain evidence="3 4">19-DSS-EL-015</strain>
    </source>
</reference>
<evidence type="ECO:0000256" key="1">
    <source>
        <dbReference type="SAM" id="Coils"/>
    </source>
</evidence>
<evidence type="ECO:0000313" key="3">
    <source>
        <dbReference type="EMBL" id="KAL3424053.1"/>
    </source>
</evidence>
<accession>A0ABR4PL42</accession>
<feature type="compositionally biased region" description="Polar residues" evidence="2">
    <location>
        <begin position="499"/>
        <end position="509"/>
    </location>
</feature>
<sequence>MSSPTGDMPEETSPLRLALTSRATTPDPDVSPPDSPHDPDEGDPEISPQVSLPRTPPPRTPPSGADPSDPVSPIKHPEISVVIDSPTSPPRGNPFQLATDTQKYPIGSHHLLKPGPRLVDRQLERLNRETRECTGGPSSPNGVCYDGDADRLGMFYVFGKGPLYIYELPPGCIYEATELVRKLSPTKEQELKGQWYQTYSVWTDDARGLFENSDTSSHPGNFFWPRLSDERYPVFPNEEPLSAISEPTSAFSDDSDDEESEESDSEGSDKESGGEREDDDKDDRNFSDLMKGNSDDSSSSGSDKDPRLVRPPGSPSDSLRRREVPIRKETPESESDDEVSADSPFDNIEYDSKSGYLSHNETADSETDNKVRPKTPPQTVKLAQKGLSPIQEEDEEQMSALTKNIARLKGSNVRFLINQNSKTASNPQSPTTSSEISDRVPSEQEVNKAKEEYLSILGYKSINPDDWVAHEELEEYLIAKKSEFEALQNRRKAYEDRQFYQSSATSSDSGEVEEVTAEQVEEANATYLELLSRKIKANHGHSAWTDDDQDALDDTAVKLEALTEALNKQRDLDVAAAEANQSPSDLGPISDGTDPQSANTPPSLPRNTQPEQMSIEVPNDEYGGSSERTPSRVRFDLLDGQSGYPEEKDIPGDLQRERPAAPAVHGEGDEDGTRGRALTKNERLSESQKQDLGRYLATLRRDCASLQQQVKAKFPNELLPVRRTKEMNDPRSLKTQEMIYHSLVEILKILSSVERVERVRWKMQNLPRLMTPRYLEEDEIRSVREVVRNKRRSTENHEWSDEDDRKLDEEFTAYRYFLRFRPSIERETTPPRGVDLIHGPSFLYDPKTPQGPQSPSVLVPPRVGGVRPLVAPQLQQPLKMRASGGPTSRQQSDSDNDSSPSSDEDSFPSGPSLPTRKAHRRRTKKAVKKAKEKRLRDEQTAARRQIEGRQASNPLDKGQTSKQGDENNKTLPVDNDKTSSDKAEYNSQSNGASTNKDHGSAPKIKTRNVPSFPGSSSSSSSSSNASCPNSGESSEYENSEDMATDVISDIFSPIGSPTYLNAAVPEREVRLTGQGSSDVNLSRADLRARDTYSMLQKHETALKSPGSMWDTGLSLQLHTAIPSLLDRKMGSKAVERLNHKIQNDLLLLKGEEKENFIKRWEGLNERARDKGLALIMVKGKYLVTAENANIEFEKAKKEADDSQKDSARNLEAIDKCEDEKKKQELRDEMVQSLVDVEERIRKHQEEGEKQKALAAQLKPEVDAAELASTKANLFVEKMANNTGLSEETEFHLFKSRISQLQRFLVLEEWTVAHERLAELKHKVDEFADTPTGDQMLGLFCFWRGLVRWRTLGRPEFPESTFTAAWQDFIQTDRLIEGYREADYALTYAQLCVTQQGPPENAVLAWESSDESLSDYEGGAGSSIDQESLDQQRKQESEQE</sequence>
<feature type="compositionally biased region" description="Basic and acidic residues" evidence="2">
    <location>
        <begin position="436"/>
        <end position="445"/>
    </location>
</feature>
<feature type="compositionally biased region" description="Basic and acidic residues" evidence="2">
    <location>
        <begin position="1429"/>
        <end position="1439"/>
    </location>
</feature>
<feature type="compositionally biased region" description="Basic and acidic residues" evidence="2">
    <location>
        <begin position="645"/>
        <end position="659"/>
    </location>
</feature>
<proteinExistence type="predicted"/>
<keyword evidence="1" id="KW-0175">Coiled coil</keyword>
<feature type="compositionally biased region" description="Basic and acidic residues" evidence="2">
    <location>
        <begin position="318"/>
        <end position="331"/>
    </location>
</feature>
<feature type="compositionally biased region" description="Polar residues" evidence="2">
    <location>
        <begin position="417"/>
        <end position="435"/>
    </location>
</feature>
<organism evidence="3 4">
    <name type="scientific">Phlyctema vagabunda</name>
    <dbReference type="NCBI Taxonomy" id="108571"/>
    <lineage>
        <taxon>Eukaryota</taxon>
        <taxon>Fungi</taxon>
        <taxon>Dikarya</taxon>
        <taxon>Ascomycota</taxon>
        <taxon>Pezizomycotina</taxon>
        <taxon>Leotiomycetes</taxon>
        <taxon>Helotiales</taxon>
        <taxon>Dermateaceae</taxon>
        <taxon>Phlyctema</taxon>
    </lineage>
</organism>
<feature type="region of interest" description="Disordered" evidence="2">
    <location>
        <begin position="417"/>
        <end position="445"/>
    </location>
</feature>
<dbReference type="EMBL" id="JBFCZG010000003">
    <property type="protein sequence ID" value="KAL3424053.1"/>
    <property type="molecule type" value="Genomic_DNA"/>
</dbReference>
<feature type="region of interest" description="Disordered" evidence="2">
    <location>
        <begin position="1405"/>
        <end position="1439"/>
    </location>
</feature>
<feature type="compositionally biased region" description="Polar residues" evidence="2">
    <location>
        <begin position="593"/>
        <end position="612"/>
    </location>
</feature>
<feature type="compositionally biased region" description="Basic and acidic residues" evidence="2">
    <location>
        <begin position="671"/>
        <end position="686"/>
    </location>
</feature>
<feature type="region of interest" description="Disordered" evidence="2">
    <location>
        <begin position="1"/>
        <end position="75"/>
    </location>
</feature>
<feature type="compositionally biased region" description="Low complexity" evidence="2">
    <location>
        <begin position="897"/>
        <end position="912"/>
    </location>
</feature>
<feature type="region of interest" description="Disordered" evidence="2">
    <location>
        <begin position="828"/>
        <end position="1040"/>
    </location>
</feature>
<name>A0ABR4PL42_9HELO</name>
<feature type="compositionally biased region" description="Acidic residues" evidence="2">
    <location>
        <begin position="253"/>
        <end position="266"/>
    </location>
</feature>
<feature type="region of interest" description="Disordered" evidence="2">
    <location>
        <begin position="575"/>
        <end position="686"/>
    </location>
</feature>